<sequence length="386" mass="40732">MHVVVLGAGYAGVTLTRKLEASLPPEATLTLVDESDTHLVQHEVHRVIRRPSITDTIEVPLESLFDRAEIVTGRIEDVDTDTNSVVLDSGETLEYDYAGLCLGAETAFYDLPGIEAHGVPLKSVSDAERVRQQALDAIDSGEQSTFVVGGAGLSGVQVAGELATLAEEEDAADRIDVILLEQLASVAPAFPEAFQQAVADELTERDIEIRTETAVSEATESTIETRHESTGETHSINSNLFVWTGGIGGSAAMAGDRPVVQSDLRLTKSTFALGDAAKIVDADGEAVPASASAAIRSANVAAKNISQLVEWELSDREGFEPRLKQFRFDVPGWIVSVGDGAIAQVGPKVVTGTAAKALKASVGAGYLSSVRAIRQATELVGEELNA</sequence>
<organism evidence="7 8">
    <name type="scientific">Halohasta litchfieldiae</name>
    <dbReference type="NCBI Taxonomy" id="1073996"/>
    <lineage>
        <taxon>Archaea</taxon>
        <taxon>Methanobacteriati</taxon>
        <taxon>Methanobacteriota</taxon>
        <taxon>Stenosarchaea group</taxon>
        <taxon>Halobacteria</taxon>
        <taxon>Halobacteriales</taxon>
        <taxon>Haloferacaceae</taxon>
        <taxon>Halohasta</taxon>
    </lineage>
</organism>
<dbReference type="Gene3D" id="3.50.50.100">
    <property type="match status" value="1"/>
</dbReference>
<dbReference type="InterPro" id="IPR023753">
    <property type="entry name" value="FAD/NAD-binding_dom"/>
</dbReference>
<dbReference type="GO" id="GO:0019646">
    <property type="term" value="P:aerobic electron transport chain"/>
    <property type="evidence" value="ECO:0007669"/>
    <property type="project" value="TreeGrafter"/>
</dbReference>
<evidence type="ECO:0000313" key="8">
    <source>
        <dbReference type="Proteomes" id="UP000198888"/>
    </source>
</evidence>
<dbReference type="InterPro" id="IPR051169">
    <property type="entry name" value="NADH-Q_oxidoreductase"/>
</dbReference>
<dbReference type="Pfam" id="PF07992">
    <property type="entry name" value="Pyr_redox_2"/>
    <property type="match status" value="1"/>
</dbReference>
<dbReference type="OrthoDB" id="38899at2157"/>
<dbReference type="GeneID" id="35001403"/>
<comment type="cofactor">
    <cofactor evidence="1">
        <name>FAD</name>
        <dbReference type="ChEBI" id="CHEBI:57692"/>
    </cofactor>
</comment>
<keyword evidence="3" id="KW-0285">Flavoprotein</keyword>
<dbReference type="GO" id="GO:0003955">
    <property type="term" value="F:NAD(P)H dehydrogenase (quinone) activity"/>
    <property type="evidence" value="ECO:0007669"/>
    <property type="project" value="TreeGrafter"/>
</dbReference>
<keyword evidence="8" id="KW-1185">Reference proteome</keyword>
<evidence type="ECO:0000256" key="3">
    <source>
        <dbReference type="ARBA" id="ARBA00022630"/>
    </source>
</evidence>
<evidence type="ECO:0000256" key="4">
    <source>
        <dbReference type="ARBA" id="ARBA00022827"/>
    </source>
</evidence>
<dbReference type="STRING" id="1073996.SAMN05444271_11160"/>
<evidence type="ECO:0000256" key="1">
    <source>
        <dbReference type="ARBA" id="ARBA00001974"/>
    </source>
</evidence>
<proteinExistence type="inferred from homology"/>
<name>A0A1H6UGG6_9EURY</name>
<dbReference type="PANTHER" id="PTHR42913:SF3">
    <property type="entry name" value="64 KDA MITOCHONDRIAL NADH DEHYDROGENASE (EUROFUNG)"/>
    <property type="match status" value="1"/>
</dbReference>
<dbReference type="KEGG" id="hae:halTADL_0585"/>
<dbReference type="AlphaFoldDB" id="A0A1H6UGG6"/>
<dbReference type="PANTHER" id="PTHR42913">
    <property type="entry name" value="APOPTOSIS-INDUCING FACTOR 1"/>
    <property type="match status" value="1"/>
</dbReference>
<evidence type="ECO:0000259" key="6">
    <source>
        <dbReference type="Pfam" id="PF07992"/>
    </source>
</evidence>
<keyword evidence="5" id="KW-0560">Oxidoreductase</keyword>
<dbReference type="Proteomes" id="UP000198888">
    <property type="component" value="Unassembled WGS sequence"/>
</dbReference>
<accession>A0A1H6UGG6</accession>
<keyword evidence="4" id="KW-0274">FAD</keyword>
<accession>A0A2H4PZ66</accession>
<evidence type="ECO:0000256" key="2">
    <source>
        <dbReference type="ARBA" id="ARBA00005272"/>
    </source>
</evidence>
<comment type="similarity">
    <text evidence="2">Belongs to the NADH dehydrogenase family.</text>
</comment>
<dbReference type="InterPro" id="IPR036188">
    <property type="entry name" value="FAD/NAD-bd_sf"/>
</dbReference>
<protein>
    <submittedName>
        <fullName evidence="7">NADH dehydrogenase</fullName>
    </submittedName>
</protein>
<feature type="domain" description="FAD/NAD(P)-binding" evidence="6">
    <location>
        <begin position="1"/>
        <end position="297"/>
    </location>
</feature>
<dbReference type="RefSeq" id="WP_089672564.1">
    <property type="nucleotide sequence ID" value="NZ_CP024845.1"/>
</dbReference>
<gene>
    <name evidence="7" type="ORF">SAMN05444271_11160</name>
</gene>
<evidence type="ECO:0000256" key="5">
    <source>
        <dbReference type="ARBA" id="ARBA00023002"/>
    </source>
</evidence>
<reference evidence="7 8" key="1">
    <citation type="submission" date="2016-10" db="EMBL/GenBank/DDBJ databases">
        <authorList>
            <person name="de Groot N.N."/>
        </authorList>
    </citation>
    <scope>NUCLEOTIDE SEQUENCE [LARGE SCALE GENOMIC DNA]</scope>
    <source>
        <strain evidence="7 8">DSM 22187</strain>
    </source>
</reference>
<dbReference type="SUPFAM" id="SSF51905">
    <property type="entry name" value="FAD/NAD(P)-binding domain"/>
    <property type="match status" value="2"/>
</dbReference>
<evidence type="ECO:0000313" key="7">
    <source>
        <dbReference type="EMBL" id="SEI90726.1"/>
    </source>
</evidence>
<dbReference type="EMBL" id="FNYR01000011">
    <property type="protein sequence ID" value="SEI90726.1"/>
    <property type="molecule type" value="Genomic_DNA"/>
</dbReference>